<evidence type="ECO:0000313" key="5">
    <source>
        <dbReference type="Proteomes" id="UP000077684"/>
    </source>
</evidence>
<dbReference type="Gene3D" id="3.30.420.10">
    <property type="entry name" value="Ribonuclease H-like superfamily/Ribonuclease H"/>
    <property type="match status" value="1"/>
</dbReference>
<keyword evidence="1" id="KW-0694">RNA-binding</keyword>
<feature type="domain" description="Integrase catalytic" evidence="3">
    <location>
        <begin position="194"/>
        <end position="360"/>
    </location>
</feature>
<dbReference type="SUPFAM" id="SSF56672">
    <property type="entry name" value="DNA/RNA polymerases"/>
    <property type="match status" value="1"/>
</dbReference>
<evidence type="ECO:0000313" key="4">
    <source>
        <dbReference type="EMBL" id="KAE8239781.1"/>
    </source>
</evidence>
<dbReference type="PROSITE" id="PS50994">
    <property type="entry name" value="INTEGRASE"/>
    <property type="match status" value="1"/>
</dbReference>
<dbReference type="SUPFAM" id="SSF53098">
    <property type="entry name" value="Ribonuclease H-like"/>
    <property type="match status" value="1"/>
</dbReference>
<evidence type="ECO:0000259" key="3">
    <source>
        <dbReference type="PROSITE" id="PS50994"/>
    </source>
</evidence>
<dbReference type="EMBL" id="LWDE02001601">
    <property type="protein sequence ID" value="KAE8239781.1"/>
    <property type="molecule type" value="Genomic_DNA"/>
</dbReference>
<accession>A0A8X7MKP5</accession>
<evidence type="ECO:0000256" key="2">
    <source>
        <dbReference type="SAM" id="MobiDB-lite"/>
    </source>
</evidence>
<dbReference type="Pfam" id="PF00665">
    <property type="entry name" value="rve"/>
    <property type="match status" value="1"/>
</dbReference>
<organism evidence="4 5">
    <name type="scientific">Tilletia controversa</name>
    <name type="common">dwarf bunt fungus</name>
    <dbReference type="NCBI Taxonomy" id="13291"/>
    <lineage>
        <taxon>Eukaryota</taxon>
        <taxon>Fungi</taxon>
        <taxon>Dikarya</taxon>
        <taxon>Basidiomycota</taxon>
        <taxon>Ustilaginomycotina</taxon>
        <taxon>Exobasidiomycetes</taxon>
        <taxon>Tilletiales</taxon>
        <taxon>Tilletiaceae</taxon>
        <taxon>Tilletia</taxon>
    </lineage>
</organism>
<feature type="region of interest" description="Disordered" evidence="2">
    <location>
        <begin position="588"/>
        <end position="607"/>
    </location>
</feature>
<gene>
    <name evidence="4" type="ORF">A4X06_0g8048</name>
</gene>
<dbReference type="GO" id="GO:0005634">
    <property type="term" value="C:nucleus"/>
    <property type="evidence" value="ECO:0007669"/>
    <property type="project" value="UniProtKB-ARBA"/>
</dbReference>
<reference evidence="4" key="2">
    <citation type="journal article" date="2019" name="IMA Fungus">
        <title>Genome sequencing and comparison of five Tilletia species to identify candidate genes for the detection of regulated species infecting wheat.</title>
        <authorList>
            <person name="Nguyen H.D.T."/>
            <person name="Sultana T."/>
            <person name="Kesanakurti P."/>
            <person name="Hambleton S."/>
        </authorList>
    </citation>
    <scope>NUCLEOTIDE SEQUENCE</scope>
    <source>
        <strain evidence="4">DAOMC 236426</strain>
    </source>
</reference>
<dbReference type="InterPro" id="IPR036397">
    <property type="entry name" value="RNaseH_sf"/>
</dbReference>
<dbReference type="InterPro" id="IPR057670">
    <property type="entry name" value="SH3_retrovirus"/>
</dbReference>
<dbReference type="InterPro" id="IPR001584">
    <property type="entry name" value="Integrase_cat-core"/>
</dbReference>
<dbReference type="PANTHER" id="PTHR11439:SF467">
    <property type="entry name" value="INTEGRASE CATALYTIC DOMAIN-CONTAINING PROTEIN"/>
    <property type="match status" value="1"/>
</dbReference>
<dbReference type="InterPro" id="IPR012337">
    <property type="entry name" value="RNaseH-like_sf"/>
</dbReference>
<comment type="caution">
    <text evidence="4">The sequence shown here is derived from an EMBL/GenBank/DDBJ whole genome shotgun (WGS) entry which is preliminary data.</text>
</comment>
<dbReference type="InterPro" id="IPR043502">
    <property type="entry name" value="DNA/RNA_pol_sf"/>
</dbReference>
<dbReference type="GO" id="GO:0015074">
    <property type="term" value="P:DNA integration"/>
    <property type="evidence" value="ECO:0007669"/>
    <property type="project" value="InterPro"/>
</dbReference>
<dbReference type="Pfam" id="PF25597">
    <property type="entry name" value="SH3_retrovirus"/>
    <property type="match status" value="1"/>
</dbReference>
<dbReference type="CDD" id="cd09272">
    <property type="entry name" value="RNase_HI_RT_Ty1"/>
    <property type="match status" value="1"/>
</dbReference>
<dbReference type="PANTHER" id="PTHR11439">
    <property type="entry name" value="GAG-POL-RELATED RETROTRANSPOSON"/>
    <property type="match status" value="1"/>
</dbReference>
<name>A0A8X7MKP5_9BASI</name>
<reference evidence="4" key="1">
    <citation type="submission" date="2016-04" db="EMBL/GenBank/DDBJ databases">
        <authorList>
            <person name="Nguyen H.D."/>
            <person name="Samba Siva P."/>
            <person name="Cullis J."/>
            <person name="Levesque C.A."/>
            <person name="Hambleton S."/>
        </authorList>
    </citation>
    <scope>NUCLEOTIDE SEQUENCE</scope>
    <source>
        <strain evidence="4">DAOMC 236426</strain>
    </source>
</reference>
<feature type="region of interest" description="Disordered" evidence="2">
    <location>
        <begin position="458"/>
        <end position="486"/>
    </location>
</feature>
<protein>
    <recommendedName>
        <fullName evidence="3">Integrase catalytic domain-containing protein</fullName>
    </recommendedName>
</protein>
<sequence length="1200" mass="131815">MVRVADGKSVPATHVADVSAVLRGQDRAQHCVALLNNVLLVPSLDANLLSTHQLARQGFITIILRNSTVLVSPSGLVIQAQIDPSTRAAYFLIQPDHFQGSEEVHANTASVSQQSGDGVPDQATMDPRAELWHRRTGHAGWARLRKWVELGLLVGKDAPTMASIGSHLKCGRVCDVCVTANQKHAPYPDRAPSRADTPGKLVHCDYMGPFTGHPSFAWILTLVDDCTRKTWAFCLPDRSAETLTATLDAWAQQVEVTISQPVVTIKTDNGKEFVSDELQAWAKERGTTWTWTAPYSSSQNGVAERCNGLLEERMRAMLRGARLPFGFWPYAVQYAAYVINRTPSTSLEGRIPQALWSGKPVDITALRTFGCLCWTLIYPEQRQEGKLSARGLRGIFLGVGEERRAWLIFCPASPSNSLRWSRSVVFDESRTYDQSLALEEPKPVQPRNDDHVEMQLIPPKQRQRGKRQVPSSQPSDAVLPTGTPSDEDLQLQEYKLAGETQTLEPPSSVLPRPEIEEYVYELDPSRAPNAADGILPLWEPFATDPGGPQSEIDLATRIRQLERVWDGDSATPSTIMNLDDLGALLDEQEQGPPRASTPPPSQQLRRSSRIRAGARMAHGLSETFDGDEAAYDERLAVTQLVHARSAMSVLGMALHWACTAAAHGTSADGSPLEPVNLKQAKNRPSAEWAQWKQAMDEEVASLTEMGTWVLVEPRSGHNIVGSRWVYKLKLDRDGNAARYKARLVAQGFTQREGIDFKETFAPVARLVTVRLVISVALALGLHLGSIDIKTAYLNGKLHEEVYMQQPPEYDDGTGRVCLLRRAIYGLKQAGRAWFDTLKGKLISVGFSQVQSEPCLFVRFGAGGPVILAVYVDDIVIAARGAEGVARVKAEFGSWYKITDNGDLSFILGVKIDYDPVRRTAHLSQGAYIDGLLRKYGMEKEDPVPTPMTEASRHLGPNLAGQASRSAVHDFAAMIGSFLWGSQGTRGDIAFAVGHLARFMSNPGPAHFLAAKRILRYLSGTRDYGLSYSGGSQVPIAGWSDSDHGTDPSTRRSVSGYFFQVYGNTVSWRSRLQATVAMSSTEAEYVALSEAAREAKWLRSVLGDLIIKLSRATDILTDSKGAEAIARDPADHSKTKHIETHHHLVRQMQERKEVCVGRVHTDSNPADMLTKAVAREKLGSLSGIIKLGRGGSIREGVQFKS</sequence>
<dbReference type="InterPro" id="IPR013103">
    <property type="entry name" value="RVT_2"/>
</dbReference>
<dbReference type="AlphaFoldDB" id="A0A8X7MKP5"/>
<keyword evidence="5" id="KW-1185">Reference proteome</keyword>
<dbReference type="GO" id="GO:0003723">
    <property type="term" value="F:RNA binding"/>
    <property type="evidence" value="ECO:0007669"/>
    <property type="project" value="UniProtKB-KW"/>
</dbReference>
<dbReference type="Proteomes" id="UP000077684">
    <property type="component" value="Unassembled WGS sequence"/>
</dbReference>
<evidence type="ECO:0000256" key="1">
    <source>
        <dbReference type="ARBA" id="ARBA00022884"/>
    </source>
</evidence>
<proteinExistence type="predicted"/>
<dbReference type="Pfam" id="PF07727">
    <property type="entry name" value="RVT_2"/>
    <property type="match status" value="1"/>
</dbReference>